<sequence>MLTKILLTALVLIIAWHFLTRKRSVKEAPQAMVTGQSLLKRYGIIAFLATILVLGVGVSVWHWYDGYQIVNVTVSSPATGQSNTFQVRKKDIDGNLLTTVEGLQIRVSDQETITVSAN</sequence>
<keyword evidence="1" id="KW-1133">Transmembrane helix</keyword>
<evidence type="ECO:0000256" key="1">
    <source>
        <dbReference type="SAM" id="Phobius"/>
    </source>
</evidence>
<proteinExistence type="predicted"/>
<keyword evidence="3" id="KW-1185">Reference proteome</keyword>
<gene>
    <name evidence="2" type="ORF">L2725_11440</name>
</gene>
<keyword evidence="1" id="KW-0812">Transmembrane</keyword>
<keyword evidence="1" id="KW-0472">Membrane</keyword>
<name>A0ABT0N7F4_9GAMM</name>
<protein>
    <submittedName>
        <fullName evidence="2">Uncharacterized protein</fullName>
    </submittedName>
</protein>
<dbReference type="Proteomes" id="UP001202831">
    <property type="component" value="Unassembled WGS sequence"/>
</dbReference>
<organism evidence="2 3">
    <name type="scientific">Shewanella corallii</name>
    <dbReference type="NCBI Taxonomy" id="560080"/>
    <lineage>
        <taxon>Bacteria</taxon>
        <taxon>Pseudomonadati</taxon>
        <taxon>Pseudomonadota</taxon>
        <taxon>Gammaproteobacteria</taxon>
        <taxon>Alteromonadales</taxon>
        <taxon>Shewanellaceae</taxon>
        <taxon>Shewanella</taxon>
    </lineage>
</organism>
<dbReference type="EMBL" id="JAKIKT010000003">
    <property type="protein sequence ID" value="MCL2914382.1"/>
    <property type="molecule type" value="Genomic_DNA"/>
</dbReference>
<accession>A0ABT0N7F4</accession>
<reference evidence="2 3" key="1">
    <citation type="submission" date="2022-01" db="EMBL/GenBank/DDBJ databases">
        <title>Whole genome-based taxonomy of the Shewanellaceae.</title>
        <authorList>
            <person name="Martin-Rodriguez A.J."/>
        </authorList>
    </citation>
    <scope>NUCLEOTIDE SEQUENCE [LARGE SCALE GENOMIC DNA]</scope>
    <source>
        <strain evidence="2 3">DSM 21332</strain>
    </source>
</reference>
<comment type="caution">
    <text evidence="2">The sequence shown here is derived from an EMBL/GenBank/DDBJ whole genome shotgun (WGS) entry which is preliminary data.</text>
</comment>
<feature type="transmembrane region" description="Helical" evidence="1">
    <location>
        <begin position="45"/>
        <end position="64"/>
    </location>
</feature>
<dbReference type="RefSeq" id="WP_249249069.1">
    <property type="nucleotide sequence ID" value="NZ_JAKIKT010000003.1"/>
</dbReference>
<evidence type="ECO:0000313" key="3">
    <source>
        <dbReference type="Proteomes" id="UP001202831"/>
    </source>
</evidence>
<evidence type="ECO:0000313" key="2">
    <source>
        <dbReference type="EMBL" id="MCL2914382.1"/>
    </source>
</evidence>